<organism evidence="1 2">
    <name type="scientific">Oleiagrimonas citrea</name>
    <dbReference type="NCBI Taxonomy" id="1665687"/>
    <lineage>
        <taxon>Bacteria</taxon>
        <taxon>Pseudomonadati</taxon>
        <taxon>Pseudomonadota</taxon>
        <taxon>Gammaproteobacteria</taxon>
        <taxon>Lysobacterales</taxon>
        <taxon>Rhodanobacteraceae</taxon>
        <taxon>Oleiagrimonas</taxon>
    </lineage>
</organism>
<dbReference type="RefSeq" id="WP_168609307.1">
    <property type="nucleotide sequence ID" value="NZ_JAAZQD010000003.1"/>
</dbReference>
<sequence>MSKPDKAKLKDAAIKDIRLVEDILRQWDPIGVEPGALAPADEYDSYAPHIASMVKSNCTVETLAAHLEHLGTETMGLGRSNESSRAHSLKFATKILAALRPPNGGLKCDAAKPRTLN</sequence>
<dbReference type="EMBL" id="JAAZQD010000003">
    <property type="protein sequence ID" value="NKZ39275.1"/>
    <property type="molecule type" value="Genomic_DNA"/>
</dbReference>
<evidence type="ECO:0000313" key="1">
    <source>
        <dbReference type="EMBL" id="NKZ39275.1"/>
    </source>
</evidence>
<dbReference type="AlphaFoldDB" id="A0A846ZLS0"/>
<accession>A0A846ZLS0</accession>
<gene>
    <name evidence="1" type="ORF">HF690_09980</name>
</gene>
<evidence type="ECO:0000313" key="2">
    <source>
        <dbReference type="Proteomes" id="UP000541636"/>
    </source>
</evidence>
<proteinExistence type="predicted"/>
<comment type="caution">
    <text evidence="1">The sequence shown here is derived from an EMBL/GenBank/DDBJ whole genome shotgun (WGS) entry which is preliminary data.</text>
</comment>
<reference evidence="1 2" key="1">
    <citation type="journal article" date="2017" name="Int. J. Syst. Evol. Microbiol.">
        <title>Oleiagrimonas citrea sp. nov., a marine bacterium isolated from tidal flat sediment and emended description of the genus Oleiagrimonas Fang et al. 2015 and Oleiagrimonas soli.</title>
        <authorList>
            <person name="Yang S.H."/>
            <person name="Seo H.S."/>
            <person name="Seong C.N."/>
            <person name="Kwon K.K."/>
        </authorList>
    </citation>
    <scope>NUCLEOTIDE SEQUENCE [LARGE SCALE GENOMIC DNA]</scope>
    <source>
        <strain evidence="1 2">MEBiC09124</strain>
    </source>
</reference>
<keyword evidence="2" id="KW-1185">Reference proteome</keyword>
<protein>
    <submittedName>
        <fullName evidence="1">Uncharacterized protein</fullName>
    </submittedName>
</protein>
<dbReference type="InterPro" id="IPR023162">
    <property type="entry name" value="Apc36109-like_dom_sf"/>
</dbReference>
<dbReference type="Gene3D" id="1.10.340.20">
    <property type="entry name" value="Apc36109-like domain"/>
    <property type="match status" value="1"/>
</dbReference>
<name>A0A846ZLS0_9GAMM</name>
<dbReference type="Proteomes" id="UP000541636">
    <property type="component" value="Unassembled WGS sequence"/>
</dbReference>